<dbReference type="WBParaSite" id="BXY_1370800.1">
    <property type="protein sequence ID" value="BXY_1370800.1"/>
    <property type="gene ID" value="BXY_1370800"/>
</dbReference>
<dbReference type="PROSITE" id="PS00571">
    <property type="entry name" value="AMIDASES"/>
    <property type="match status" value="1"/>
</dbReference>
<reference evidence="5" key="2">
    <citation type="submission" date="2020-09" db="EMBL/GenBank/DDBJ databases">
        <authorList>
            <person name="Kikuchi T."/>
        </authorList>
    </citation>
    <scope>NUCLEOTIDE SEQUENCE</scope>
    <source>
        <strain evidence="5">Ka4C1</strain>
    </source>
</reference>
<evidence type="ECO:0000313" key="7">
    <source>
        <dbReference type="Proteomes" id="UP000659654"/>
    </source>
</evidence>
<evidence type="ECO:0000256" key="1">
    <source>
        <dbReference type="ARBA" id="ARBA00009199"/>
    </source>
</evidence>
<name>A0A1I7SKX6_BURXY</name>
<dbReference type="EMBL" id="CAJFDI010000006">
    <property type="protein sequence ID" value="CAD5233836.1"/>
    <property type="molecule type" value="Genomic_DNA"/>
</dbReference>
<dbReference type="PANTHER" id="PTHR43372:SF2">
    <property type="entry name" value="IP13792P"/>
    <property type="match status" value="1"/>
</dbReference>
<dbReference type="eggNOG" id="KOG1212">
    <property type="taxonomic scope" value="Eukaryota"/>
</dbReference>
<dbReference type="InterPro" id="IPR036928">
    <property type="entry name" value="AS_sf"/>
</dbReference>
<feature type="domain" description="Amidase" evidence="4">
    <location>
        <begin position="80"/>
        <end position="514"/>
    </location>
</feature>
<sequence>MATETLIPKEEEKEEKLSNLPVKKLDPEAYLLHAALNGVSKYATSRAKRTIITPSDEPLLNLSATKAAADIRNGKIKSLDLIQAYFKRIKDINPFINAATELFEAEAVELAKEADELVEKTKGKKDKIEQLKKEKPLLGIPVSLKHNLNYKGHRNICGLLHLRSSPLAKSNATCVERVLQAGGIPICYTNVPPGCLSLESDNAVFGRTLSPHDSRTTCGGSSGGEAALIAAQGSLIGIGSDLGGSIRIPSILCGIYGLKPGPTGCPLDGFVPPLAFPPEKRGMCVVGPMVRYAEDLGLLHNVLASTPIPFNIGALQPSKIYSCAPEALPLVRLNREVRHVWEDVRNYLTGTYHLSNNEFKLGKTLPEFMVMLSAMAFQEFDMNEFLSPGEHITVLKEFVKLLTRSSPLSFGALSSYHAFTKKLPQHVINEALKQVQVLRKRIGKLLEDNAILLFPALPETHYFHAAAFPTVCAYTSPFNVLGLPCLAVPCGRDRLGYPLAVQLVGGVGSENLLCAVAEKIEEKFEGWVKPHGVAVEE</sequence>
<evidence type="ECO:0000256" key="3">
    <source>
        <dbReference type="SAM" id="Coils"/>
    </source>
</evidence>
<dbReference type="PIRSF" id="PIRSF001221">
    <property type="entry name" value="Amidase_fungi"/>
    <property type="match status" value="1"/>
</dbReference>
<evidence type="ECO:0000313" key="8">
    <source>
        <dbReference type="WBParaSite" id="BXY_1370800.1"/>
    </source>
</evidence>
<dbReference type="PANTHER" id="PTHR43372">
    <property type="entry name" value="FATTY-ACID AMIDE HYDROLASE"/>
    <property type="match status" value="1"/>
</dbReference>
<dbReference type="Proteomes" id="UP000659654">
    <property type="component" value="Unassembled WGS sequence"/>
</dbReference>
<evidence type="ECO:0000313" key="6">
    <source>
        <dbReference type="Proteomes" id="UP000095284"/>
    </source>
</evidence>
<dbReference type="OrthoDB" id="6428749at2759"/>
<dbReference type="SMR" id="A0A1I7SKX6"/>
<evidence type="ECO:0000313" key="5">
    <source>
        <dbReference type="EMBL" id="CAD5233836.1"/>
    </source>
</evidence>
<feature type="active site" description="Charge relay system" evidence="2">
    <location>
        <position position="221"/>
    </location>
</feature>
<evidence type="ECO:0000259" key="4">
    <source>
        <dbReference type="Pfam" id="PF01425"/>
    </source>
</evidence>
<dbReference type="InterPro" id="IPR052739">
    <property type="entry name" value="FAAH2"/>
</dbReference>
<comment type="similarity">
    <text evidence="1">Belongs to the amidase family.</text>
</comment>
<accession>A0A1I7SKX6</accession>
<feature type="coiled-coil region" evidence="3">
    <location>
        <begin position="100"/>
        <end position="134"/>
    </location>
</feature>
<feature type="active site" description="Charge relay system" evidence="2">
    <location>
        <position position="145"/>
    </location>
</feature>
<keyword evidence="3" id="KW-0175">Coiled coil</keyword>
<gene>
    <name evidence="5" type="ORF">BXYJ_LOCUS13927</name>
</gene>
<reference evidence="8" key="1">
    <citation type="submission" date="2016-11" db="UniProtKB">
        <authorList>
            <consortium name="WormBaseParasite"/>
        </authorList>
    </citation>
    <scope>IDENTIFICATION</scope>
</reference>
<dbReference type="SUPFAM" id="SSF75304">
    <property type="entry name" value="Amidase signature (AS) enzymes"/>
    <property type="match status" value="1"/>
</dbReference>
<evidence type="ECO:0000256" key="2">
    <source>
        <dbReference type="PIRSR" id="PIRSR001221-1"/>
    </source>
</evidence>
<dbReference type="InterPro" id="IPR023631">
    <property type="entry name" value="Amidase_dom"/>
</dbReference>
<protein>
    <submittedName>
        <fullName evidence="5">(pine wood nematode) hypothetical protein</fullName>
    </submittedName>
</protein>
<dbReference type="Pfam" id="PF01425">
    <property type="entry name" value="Amidase"/>
    <property type="match status" value="1"/>
</dbReference>
<dbReference type="Proteomes" id="UP000095284">
    <property type="component" value="Unplaced"/>
</dbReference>
<organism evidence="6 8">
    <name type="scientific">Bursaphelenchus xylophilus</name>
    <name type="common">Pinewood nematode worm</name>
    <name type="synonym">Aphelenchoides xylophilus</name>
    <dbReference type="NCBI Taxonomy" id="6326"/>
    <lineage>
        <taxon>Eukaryota</taxon>
        <taxon>Metazoa</taxon>
        <taxon>Ecdysozoa</taxon>
        <taxon>Nematoda</taxon>
        <taxon>Chromadorea</taxon>
        <taxon>Rhabditida</taxon>
        <taxon>Tylenchina</taxon>
        <taxon>Tylenchomorpha</taxon>
        <taxon>Aphelenchoidea</taxon>
        <taxon>Aphelenchoididae</taxon>
        <taxon>Bursaphelenchus</taxon>
    </lineage>
</organism>
<dbReference type="Proteomes" id="UP000582659">
    <property type="component" value="Unassembled WGS sequence"/>
</dbReference>
<feature type="active site" description="Acyl-ester intermediate" evidence="2">
    <location>
        <position position="245"/>
    </location>
</feature>
<keyword evidence="7" id="KW-1185">Reference proteome</keyword>
<dbReference type="AlphaFoldDB" id="A0A1I7SKX6"/>
<dbReference type="Gene3D" id="3.90.1300.10">
    <property type="entry name" value="Amidase signature (AS) domain"/>
    <property type="match status" value="1"/>
</dbReference>
<dbReference type="EMBL" id="CAJFCV020000006">
    <property type="protein sequence ID" value="CAG9129285.1"/>
    <property type="molecule type" value="Genomic_DNA"/>
</dbReference>
<dbReference type="GO" id="GO:0012505">
    <property type="term" value="C:endomembrane system"/>
    <property type="evidence" value="ECO:0007669"/>
    <property type="project" value="TreeGrafter"/>
</dbReference>
<proteinExistence type="inferred from homology"/>
<dbReference type="InterPro" id="IPR020556">
    <property type="entry name" value="Amidase_CS"/>
</dbReference>